<dbReference type="InterPro" id="IPR010599">
    <property type="entry name" value="CNK2/3_dom"/>
</dbReference>
<proteinExistence type="predicted"/>
<keyword evidence="4" id="KW-1185">Reference proteome</keyword>
<gene>
    <name evidence="3" type="primary">Cnksr3_1</name>
    <name evidence="3" type="ORF">EYF80_067503</name>
</gene>
<evidence type="ECO:0000259" key="2">
    <source>
        <dbReference type="Pfam" id="PF06663"/>
    </source>
</evidence>
<dbReference type="GO" id="GO:0005737">
    <property type="term" value="C:cytoplasm"/>
    <property type="evidence" value="ECO:0007669"/>
    <property type="project" value="InterPro"/>
</dbReference>
<dbReference type="EMBL" id="SRLO01022759">
    <property type="protein sequence ID" value="TNN22383.1"/>
    <property type="molecule type" value="Genomic_DNA"/>
</dbReference>
<feature type="compositionally biased region" description="Low complexity" evidence="1">
    <location>
        <begin position="78"/>
        <end position="96"/>
    </location>
</feature>
<accession>A0A4Z2E0T7</accession>
<keyword evidence="3" id="KW-0808">Transferase</keyword>
<protein>
    <submittedName>
        <fullName evidence="3">Connector enhancer of kinase suppressor of ras 3</fullName>
    </submittedName>
</protein>
<name>A0A4Z2E0T7_9TELE</name>
<dbReference type="OrthoDB" id="74412at2759"/>
<dbReference type="Pfam" id="PF06663">
    <property type="entry name" value="CNK2_3_dom"/>
    <property type="match status" value="1"/>
</dbReference>
<dbReference type="Proteomes" id="UP000314294">
    <property type="component" value="Unassembled WGS sequence"/>
</dbReference>
<dbReference type="AlphaFoldDB" id="A0A4Z2E0T7"/>
<reference evidence="3 4" key="1">
    <citation type="submission" date="2019-03" db="EMBL/GenBank/DDBJ databases">
        <title>First draft genome of Liparis tanakae, snailfish: a comprehensive survey of snailfish specific genes.</title>
        <authorList>
            <person name="Kim W."/>
            <person name="Song I."/>
            <person name="Jeong J.-H."/>
            <person name="Kim D."/>
            <person name="Kim S."/>
            <person name="Ryu S."/>
            <person name="Song J.Y."/>
            <person name="Lee S.K."/>
        </authorList>
    </citation>
    <scope>NUCLEOTIDE SEQUENCE [LARGE SCALE GENOMIC DNA]</scope>
    <source>
        <tissue evidence="3">Muscle</tissue>
    </source>
</reference>
<dbReference type="GO" id="GO:0016020">
    <property type="term" value="C:membrane"/>
    <property type="evidence" value="ECO:0007669"/>
    <property type="project" value="InterPro"/>
</dbReference>
<dbReference type="GO" id="GO:0009966">
    <property type="term" value="P:regulation of signal transduction"/>
    <property type="evidence" value="ECO:0007669"/>
    <property type="project" value="InterPro"/>
</dbReference>
<evidence type="ECO:0000313" key="3">
    <source>
        <dbReference type="EMBL" id="TNN22383.1"/>
    </source>
</evidence>
<dbReference type="GO" id="GO:0016301">
    <property type="term" value="F:kinase activity"/>
    <property type="evidence" value="ECO:0007669"/>
    <property type="project" value="UniProtKB-KW"/>
</dbReference>
<evidence type="ECO:0000256" key="1">
    <source>
        <dbReference type="SAM" id="MobiDB-lite"/>
    </source>
</evidence>
<keyword evidence="3" id="KW-0418">Kinase</keyword>
<organism evidence="3 4">
    <name type="scientific">Liparis tanakae</name>
    <name type="common">Tanaka's snailfish</name>
    <dbReference type="NCBI Taxonomy" id="230148"/>
    <lineage>
        <taxon>Eukaryota</taxon>
        <taxon>Metazoa</taxon>
        <taxon>Chordata</taxon>
        <taxon>Craniata</taxon>
        <taxon>Vertebrata</taxon>
        <taxon>Euteleostomi</taxon>
        <taxon>Actinopterygii</taxon>
        <taxon>Neopterygii</taxon>
        <taxon>Teleostei</taxon>
        <taxon>Neoteleostei</taxon>
        <taxon>Acanthomorphata</taxon>
        <taxon>Eupercaria</taxon>
        <taxon>Perciformes</taxon>
        <taxon>Cottioidei</taxon>
        <taxon>Cottales</taxon>
        <taxon>Liparidae</taxon>
        <taxon>Liparis</taxon>
    </lineage>
</organism>
<sequence>MPVEPSSRLAAQGRKELLQRFLSNEGIGSIPEEEPCFPLPYRGHPAGRGVDHIRGSRCFIDANLHGAAAAPHREGAAAKKSASSSSSSSSAAASSAVSPPMAENKPSTSLLSGWLARLRLLSH</sequence>
<comment type="caution">
    <text evidence="3">The sequence shown here is derived from an EMBL/GenBank/DDBJ whole genome shotgun (WGS) entry which is preliminary data.</text>
</comment>
<feature type="region of interest" description="Disordered" evidence="1">
    <location>
        <begin position="69"/>
        <end position="108"/>
    </location>
</feature>
<feature type="domain" description="DUF1170" evidence="2">
    <location>
        <begin position="3"/>
        <end position="94"/>
    </location>
</feature>
<evidence type="ECO:0000313" key="4">
    <source>
        <dbReference type="Proteomes" id="UP000314294"/>
    </source>
</evidence>